<keyword evidence="3" id="KW-0560">Oxidoreductase</keyword>
<reference evidence="5 6" key="1">
    <citation type="submission" date="2015-01" db="EMBL/GenBank/DDBJ databases">
        <title>The Genome Sequence of Exophiala spinifera CBS89968.</title>
        <authorList>
            <consortium name="The Broad Institute Genomics Platform"/>
            <person name="Cuomo C."/>
            <person name="de Hoog S."/>
            <person name="Gorbushina A."/>
            <person name="Stielow B."/>
            <person name="Teixiera M."/>
            <person name="Abouelleil A."/>
            <person name="Chapman S.B."/>
            <person name="Priest M."/>
            <person name="Young S.K."/>
            <person name="Wortman J."/>
            <person name="Nusbaum C."/>
            <person name="Birren B."/>
        </authorList>
    </citation>
    <scope>NUCLEOTIDE SEQUENCE [LARGE SCALE GENOMIC DNA]</scope>
    <source>
        <strain evidence="5 6">CBS 89968</strain>
    </source>
</reference>
<dbReference type="InterPro" id="IPR020904">
    <property type="entry name" value="Sc_DH/Rdtase_CS"/>
</dbReference>
<dbReference type="STRING" id="91928.A0A0D1ZST2"/>
<evidence type="ECO:0000256" key="1">
    <source>
        <dbReference type="ARBA" id="ARBA00006484"/>
    </source>
</evidence>
<dbReference type="GeneID" id="27333000"/>
<dbReference type="GO" id="GO:0006654">
    <property type="term" value="P:phosphatidic acid biosynthetic process"/>
    <property type="evidence" value="ECO:0007669"/>
    <property type="project" value="TreeGrafter"/>
</dbReference>
<comment type="similarity">
    <text evidence="1 4">Belongs to the short-chain dehydrogenases/reductases (SDR) family.</text>
</comment>
<dbReference type="OrthoDB" id="2102561at2759"/>
<dbReference type="PANTHER" id="PTHR44169">
    <property type="entry name" value="NADPH-DEPENDENT 1-ACYLDIHYDROXYACETONE PHOSPHATE REDUCTASE"/>
    <property type="match status" value="1"/>
</dbReference>
<protein>
    <submittedName>
        <fullName evidence="5">Uncharacterized protein</fullName>
    </submittedName>
</protein>
<dbReference type="RefSeq" id="XP_016236083.1">
    <property type="nucleotide sequence ID" value="XM_016380256.1"/>
</dbReference>
<keyword evidence="6" id="KW-1185">Reference proteome</keyword>
<gene>
    <name evidence="5" type="ORF">PV08_05917</name>
</gene>
<dbReference type="CDD" id="cd05374">
    <property type="entry name" value="17beta-HSD-like_SDR_c"/>
    <property type="match status" value="1"/>
</dbReference>
<sequence>MPRTVLITGCSSGGMGAALALEFHRRGDRVFATARSLSKMADLKSAGIETLVLDVVSEESIQACMSHVSSLTGGSLDILINNAGRGYCMPIIDLSIAEAKEVFDLNFWAILRMSQVFFPLLRKAAQDHGGALLVNQTSVSSVLGAPFFGAYNTSKAAAAMLVQNLRLELAPFGIKVIDLKTGGVKTNIHDNGNLCHLPLHSPYAAVRAEVEKLSTGDFITDSQDAGLWARNVVGDLNNNSPPTIIWRGKSASQVKIVSIFPVTMFDSTFKSLSKLDVFEQRLKESQLKGSEN</sequence>
<name>A0A0D1ZST2_9EURO</name>
<dbReference type="InterPro" id="IPR002347">
    <property type="entry name" value="SDR_fam"/>
</dbReference>
<dbReference type="PANTHER" id="PTHR44169:SF6">
    <property type="entry name" value="NADPH-DEPENDENT 1-ACYLDIHYDROXYACETONE PHOSPHATE REDUCTASE"/>
    <property type="match status" value="1"/>
</dbReference>
<evidence type="ECO:0000256" key="3">
    <source>
        <dbReference type="ARBA" id="ARBA00023002"/>
    </source>
</evidence>
<dbReference type="GO" id="GO:0005783">
    <property type="term" value="C:endoplasmic reticulum"/>
    <property type="evidence" value="ECO:0007669"/>
    <property type="project" value="TreeGrafter"/>
</dbReference>
<dbReference type="EMBL" id="KN847495">
    <property type="protein sequence ID" value="KIW15867.1"/>
    <property type="molecule type" value="Genomic_DNA"/>
</dbReference>
<evidence type="ECO:0000313" key="5">
    <source>
        <dbReference type="EMBL" id="KIW15867.1"/>
    </source>
</evidence>
<dbReference type="InterPro" id="IPR036291">
    <property type="entry name" value="NAD(P)-bd_dom_sf"/>
</dbReference>
<dbReference type="AlphaFoldDB" id="A0A0D1ZST2"/>
<dbReference type="Pfam" id="PF00106">
    <property type="entry name" value="adh_short"/>
    <property type="match status" value="1"/>
</dbReference>
<dbReference type="SUPFAM" id="SSF51735">
    <property type="entry name" value="NAD(P)-binding Rossmann-fold domains"/>
    <property type="match status" value="1"/>
</dbReference>
<dbReference type="VEuPathDB" id="FungiDB:PV08_05917"/>
<evidence type="ECO:0000256" key="4">
    <source>
        <dbReference type="RuleBase" id="RU000363"/>
    </source>
</evidence>
<keyword evidence="2" id="KW-0521">NADP</keyword>
<dbReference type="PRINTS" id="PR00081">
    <property type="entry name" value="GDHRDH"/>
</dbReference>
<dbReference type="HOGENOM" id="CLU_010194_2_9_1"/>
<dbReference type="PRINTS" id="PR00080">
    <property type="entry name" value="SDRFAMILY"/>
</dbReference>
<proteinExistence type="inferred from homology"/>
<accession>A0A0D1ZST2</accession>
<evidence type="ECO:0000313" key="6">
    <source>
        <dbReference type="Proteomes" id="UP000053328"/>
    </source>
</evidence>
<dbReference type="GO" id="GO:0005811">
    <property type="term" value="C:lipid droplet"/>
    <property type="evidence" value="ECO:0007669"/>
    <property type="project" value="TreeGrafter"/>
</dbReference>
<evidence type="ECO:0000256" key="2">
    <source>
        <dbReference type="ARBA" id="ARBA00022857"/>
    </source>
</evidence>
<dbReference type="Gene3D" id="3.40.50.720">
    <property type="entry name" value="NAD(P)-binding Rossmann-like Domain"/>
    <property type="match status" value="1"/>
</dbReference>
<dbReference type="GO" id="GO:0019433">
    <property type="term" value="P:triglyceride catabolic process"/>
    <property type="evidence" value="ECO:0007669"/>
    <property type="project" value="TreeGrafter"/>
</dbReference>
<dbReference type="Proteomes" id="UP000053328">
    <property type="component" value="Unassembled WGS sequence"/>
</dbReference>
<dbReference type="GO" id="GO:0004806">
    <property type="term" value="F:triacylglycerol lipase activity"/>
    <property type="evidence" value="ECO:0007669"/>
    <property type="project" value="TreeGrafter"/>
</dbReference>
<organism evidence="5 6">
    <name type="scientific">Exophiala spinifera</name>
    <dbReference type="NCBI Taxonomy" id="91928"/>
    <lineage>
        <taxon>Eukaryota</taxon>
        <taxon>Fungi</taxon>
        <taxon>Dikarya</taxon>
        <taxon>Ascomycota</taxon>
        <taxon>Pezizomycotina</taxon>
        <taxon>Eurotiomycetes</taxon>
        <taxon>Chaetothyriomycetidae</taxon>
        <taxon>Chaetothyriales</taxon>
        <taxon>Herpotrichiellaceae</taxon>
        <taxon>Exophiala</taxon>
    </lineage>
</organism>
<dbReference type="GO" id="GO:0000140">
    <property type="term" value="F:acylglycerone-phosphate reductase (NADP+) activity"/>
    <property type="evidence" value="ECO:0007669"/>
    <property type="project" value="TreeGrafter"/>
</dbReference>
<dbReference type="PROSITE" id="PS00061">
    <property type="entry name" value="ADH_SHORT"/>
    <property type="match status" value="1"/>
</dbReference>